<evidence type="ECO:0000313" key="2">
    <source>
        <dbReference type="Proteomes" id="UP001275436"/>
    </source>
</evidence>
<dbReference type="InterPro" id="IPR052913">
    <property type="entry name" value="Glycopeptide_resist_protein"/>
</dbReference>
<dbReference type="PANTHER" id="PTHR35788:SF1">
    <property type="entry name" value="EXPORTED PROTEIN"/>
    <property type="match status" value="1"/>
</dbReference>
<dbReference type="Pfam" id="PF04294">
    <property type="entry name" value="VanW"/>
    <property type="match status" value="1"/>
</dbReference>
<dbReference type="InterPro" id="IPR007391">
    <property type="entry name" value="Vancomycin_resist_VanW"/>
</dbReference>
<evidence type="ECO:0008006" key="3">
    <source>
        <dbReference type="Google" id="ProtNLM"/>
    </source>
</evidence>
<reference evidence="1 2" key="1">
    <citation type="submission" date="2023-02" db="EMBL/GenBank/DDBJ databases">
        <title>Oceanobacillus kimchii IFOP_LL358 isolated form Alexandrium catenella lab strain.</title>
        <authorList>
            <person name="Gajardo G."/>
            <person name="Ueki S."/>
            <person name="Maruyama F."/>
        </authorList>
    </citation>
    <scope>NUCLEOTIDE SEQUENCE [LARGE SCALE GENOMIC DNA]</scope>
    <source>
        <strain evidence="1 2">IFOP_LL358</strain>
    </source>
</reference>
<dbReference type="RefSeq" id="WP_017796488.1">
    <property type="nucleotide sequence ID" value="NZ_BSKO01000001.1"/>
</dbReference>
<comment type="caution">
    <text evidence="1">The sequence shown here is derived from an EMBL/GenBank/DDBJ whole genome shotgun (WGS) entry which is preliminary data.</text>
</comment>
<keyword evidence="2" id="KW-1185">Reference proteome</keyword>
<sequence length="298" mass="34513">MKVYCMIFFICLIIMVPKVTNAGIIELYIDERERGNLDLNQYQLLGNEGFLNLQKLYSFMDELQNEVYTEPKDAYYDSAGQLKIEKEGYTLDRERFLELIYQIYYTKNTDKITVPTRPIHARVNHALLREISQKQIGFYTTTFRESNKQRANNIKLATESINNTVLFPGEVFSFNDTVGERTRERGYQKAPVIIKGELDEDIGGGICQVSSTLFNAVDLKGIQITERYAHSKRVPYVPPGRDATVSWWGPDFAFKNLYNEPLLIRARSEKGKLSIFVYSSENIDLFKKETMDLQTKNE</sequence>
<evidence type="ECO:0000313" key="1">
    <source>
        <dbReference type="EMBL" id="GLO65809.1"/>
    </source>
</evidence>
<accession>A0ABQ5TJQ4</accession>
<dbReference type="EMBL" id="BSKO01000001">
    <property type="protein sequence ID" value="GLO65809.1"/>
    <property type="molecule type" value="Genomic_DNA"/>
</dbReference>
<dbReference type="PANTHER" id="PTHR35788">
    <property type="entry name" value="EXPORTED PROTEIN-RELATED"/>
    <property type="match status" value="1"/>
</dbReference>
<organism evidence="1 2">
    <name type="scientific">Oceanobacillus kimchii</name>
    <dbReference type="NCBI Taxonomy" id="746691"/>
    <lineage>
        <taxon>Bacteria</taxon>
        <taxon>Bacillati</taxon>
        <taxon>Bacillota</taxon>
        <taxon>Bacilli</taxon>
        <taxon>Bacillales</taxon>
        <taxon>Bacillaceae</taxon>
        <taxon>Oceanobacillus</taxon>
    </lineage>
</organism>
<protein>
    <recommendedName>
        <fullName evidence="3">Peptidoglycan binding domain-containing protein</fullName>
    </recommendedName>
</protein>
<name>A0ABQ5TJQ4_9BACI</name>
<gene>
    <name evidence="1" type="primary">yoaR</name>
    <name evidence="1" type="ORF">MACH08_15930</name>
</gene>
<proteinExistence type="predicted"/>
<dbReference type="Proteomes" id="UP001275436">
    <property type="component" value="Unassembled WGS sequence"/>
</dbReference>